<protein>
    <submittedName>
        <fullName evidence="2">Uncharacterized protein</fullName>
    </submittedName>
</protein>
<name>A0A811S348_9POAL</name>
<dbReference type="EMBL" id="CAJGYO010000018">
    <property type="protein sequence ID" value="CAD6335969.1"/>
    <property type="molecule type" value="Genomic_DNA"/>
</dbReference>
<evidence type="ECO:0000313" key="3">
    <source>
        <dbReference type="Proteomes" id="UP000604825"/>
    </source>
</evidence>
<gene>
    <name evidence="2" type="ORF">NCGR_LOCUS60067</name>
</gene>
<evidence type="ECO:0000256" key="1">
    <source>
        <dbReference type="SAM" id="MobiDB-lite"/>
    </source>
</evidence>
<feature type="region of interest" description="Disordered" evidence="1">
    <location>
        <begin position="107"/>
        <end position="126"/>
    </location>
</feature>
<dbReference type="AlphaFoldDB" id="A0A811S348"/>
<proteinExistence type="predicted"/>
<evidence type="ECO:0000313" key="2">
    <source>
        <dbReference type="EMBL" id="CAD6335969.1"/>
    </source>
</evidence>
<sequence>MKVKRPACPYGPMCCVLFSPPVPPLSLALPCRDPQQPRGRAHRADTGDRVTEPCARVAEIRALPRRRKLWRRSRPGWLAVDLRGRGRSGGAGGRSGDGGQLRHIVEEKGTADADSTPVEEKRSEATKSPVRPWCRARARYPLPRRLWPAPLACSMSGATREAMTHPLARSTDSSSSPATEGWGWARIRRRRRRWACAKKTDAGR</sequence>
<reference evidence="2" key="1">
    <citation type="submission" date="2020-10" db="EMBL/GenBank/DDBJ databases">
        <authorList>
            <person name="Han B."/>
            <person name="Lu T."/>
            <person name="Zhao Q."/>
            <person name="Huang X."/>
            <person name="Zhao Y."/>
        </authorList>
    </citation>
    <scope>NUCLEOTIDE SEQUENCE</scope>
</reference>
<comment type="caution">
    <text evidence="2">The sequence shown here is derived from an EMBL/GenBank/DDBJ whole genome shotgun (WGS) entry which is preliminary data.</text>
</comment>
<organism evidence="2 3">
    <name type="scientific">Miscanthus lutarioriparius</name>
    <dbReference type="NCBI Taxonomy" id="422564"/>
    <lineage>
        <taxon>Eukaryota</taxon>
        <taxon>Viridiplantae</taxon>
        <taxon>Streptophyta</taxon>
        <taxon>Embryophyta</taxon>
        <taxon>Tracheophyta</taxon>
        <taxon>Spermatophyta</taxon>
        <taxon>Magnoliopsida</taxon>
        <taxon>Liliopsida</taxon>
        <taxon>Poales</taxon>
        <taxon>Poaceae</taxon>
        <taxon>PACMAD clade</taxon>
        <taxon>Panicoideae</taxon>
        <taxon>Andropogonodae</taxon>
        <taxon>Andropogoneae</taxon>
        <taxon>Saccharinae</taxon>
        <taxon>Miscanthus</taxon>
    </lineage>
</organism>
<dbReference type="Proteomes" id="UP000604825">
    <property type="component" value="Unassembled WGS sequence"/>
</dbReference>
<keyword evidence="3" id="KW-1185">Reference proteome</keyword>
<accession>A0A811S348</accession>